<keyword evidence="1" id="KW-0812">Transmembrane</keyword>
<comment type="caution">
    <text evidence="1">Lacks conserved residue(s) required for the propagation of feature annotation.</text>
</comment>
<keyword evidence="1" id="KW-0472">Membrane</keyword>
<dbReference type="PANTHER" id="PTHR12300:SF34">
    <property type="entry name" value="RECEPTOR EXPRESSION-ENHANCING PROTEIN"/>
    <property type="match status" value="1"/>
</dbReference>
<proteinExistence type="inferred from homology"/>
<accession>A0A914C1H9</accession>
<comment type="subcellular location">
    <subcellularLocation>
        <location evidence="1">Membrane</location>
        <topology evidence="1">Multi-pass membrane protein</topology>
    </subcellularLocation>
</comment>
<dbReference type="GO" id="GO:0016020">
    <property type="term" value="C:membrane"/>
    <property type="evidence" value="ECO:0007669"/>
    <property type="project" value="UniProtKB-SubCell"/>
</dbReference>
<name>A0A914C1H9_9BILA</name>
<organism evidence="2 3">
    <name type="scientific">Acrobeloides nanus</name>
    <dbReference type="NCBI Taxonomy" id="290746"/>
    <lineage>
        <taxon>Eukaryota</taxon>
        <taxon>Metazoa</taxon>
        <taxon>Ecdysozoa</taxon>
        <taxon>Nematoda</taxon>
        <taxon>Chromadorea</taxon>
        <taxon>Rhabditida</taxon>
        <taxon>Tylenchina</taxon>
        <taxon>Cephalobomorpha</taxon>
        <taxon>Cephaloboidea</taxon>
        <taxon>Cephalobidae</taxon>
        <taxon>Acrobeloides</taxon>
    </lineage>
</organism>
<dbReference type="PANTHER" id="PTHR12300">
    <property type="entry name" value="HVA22-LIKE PROTEINS"/>
    <property type="match status" value="1"/>
</dbReference>
<keyword evidence="1" id="KW-1133">Transmembrane helix</keyword>
<evidence type="ECO:0000313" key="3">
    <source>
        <dbReference type="WBParaSite" id="ACRNAN_Path_1518.g5913.t1"/>
    </source>
</evidence>
<sequence length="108" mass="12387">MAQILCNAVGFAYPAYASVKAIRSTNKDDDTKWLVYWTVFAAFSLVDFFAVTIMQVFPFYWLAKIIFLLYLYLPQTNGAPYLYTSYIDPLINLIDDNLEKYGIKSKAA</sequence>
<dbReference type="WBParaSite" id="ACRNAN_Path_1518.g5913.t1">
    <property type="protein sequence ID" value="ACRNAN_Path_1518.g5913.t1"/>
    <property type="gene ID" value="ACRNAN_Path_1518.g5913"/>
</dbReference>
<comment type="similarity">
    <text evidence="1">Belongs to the DP1 family.</text>
</comment>
<keyword evidence="2" id="KW-1185">Reference proteome</keyword>
<protein>
    <recommendedName>
        <fullName evidence="1">Receptor expression-enhancing protein</fullName>
    </recommendedName>
</protein>
<dbReference type="InterPro" id="IPR004345">
    <property type="entry name" value="TB2_DP1_HVA22"/>
</dbReference>
<feature type="transmembrane region" description="Helical" evidence="1">
    <location>
        <begin position="33"/>
        <end position="50"/>
    </location>
</feature>
<dbReference type="AlphaFoldDB" id="A0A914C1H9"/>
<dbReference type="Pfam" id="PF03134">
    <property type="entry name" value="TB2_DP1_HVA22"/>
    <property type="match status" value="1"/>
</dbReference>
<reference evidence="3" key="1">
    <citation type="submission" date="2022-11" db="UniProtKB">
        <authorList>
            <consortium name="WormBaseParasite"/>
        </authorList>
    </citation>
    <scope>IDENTIFICATION</scope>
</reference>
<evidence type="ECO:0000256" key="1">
    <source>
        <dbReference type="RuleBase" id="RU362006"/>
    </source>
</evidence>
<evidence type="ECO:0000313" key="2">
    <source>
        <dbReference type="Proteomes" id="UP000887540"/>
    </source>
</evidence>
<dbReference type="Proteomes" id="UP000887540">
    <property type="component" value="Unplaced"/>
</dbReference>